<reference evidence="2 3" key="1">
    <citation type="submission" date="2015-02" db="EMBL/GenBank/DDBJ databases">
        <title>Single-cell genomics of uncultivated deep-branching MTB reveals a conserved set of magnetosome genes.</title>
        <authorList>
            <person name="Kolinko S."/>
            <person name="Richter M."/>
            <person name="Glockner F.O."/>
            <person name="Brachmann A."/>
            <person name="Schuler D."/>
        </authorList>
    </citation>
    <scope>NUCLEOTIDE SEQUENCE [LARGE SCALE GENOMIC DNA]</scope>
    <source>
        <strain evidence="2">TM-1</strain>
    </source>
</reference>
<organism evidence="2 3">
    <name type="scientific">Candidatus Magnetobacterium bavaricum</name>
    <dbReference type="NCBI Taxonomy" id="29290"/>
    <lineage>
        <taxon>Bacteria</taxon>
        <taxon>Pseudomonadati</taxon>
        <taxon>Nitrospirota</taxon>
        <taxon>Thermodesulfovibrionia</taxon>
        <taxon>Thermodesulfovibrionales</taxon>
        <taxon>Candidatus Magnetobacteriaceae</taxon>
        <taxon>Candidatus Magnetobacterium</taxon>
    </lineage>
</organism>
<name>A0A0F3GQI8_9BACT</name>
<feature type="domain" description="Amidohydrolase-related" evidence="1">
    <location>
        <begin position="134"/>
        <end position="327"/>
    </location>
</feature>
<comment type="caution">
    <text evidence="2">The sequence shown here is derived from an EMBL/GenBank/DDBJ whole genome shotgun (WGS) entry which is preliminary data.</text>
</comment>
<evidence type="ECO:0000259" key="1">
    <source>
        <dbReference type="Pfam" id="PF04909"/>
    </source>
</evidence>
<dbReference type="Pfam" id="PF04909">
    <property type="entry name" value="Amidohydro_2"/>
    <property type="match status" value="1"/>
</dbReference>
<dbReference type="Gene3D" id="3.20.20.140">
    <property type="entry name" value="Metal-dependent hydrolases"/>
    <property type="match status" value="1"/>
</dbReference>
<keyword evidence="3" id="KW-1185">Reference proteome</keyword>
<keyword evidence="2" id="KW-0378">Hydrolase</keyword>
<evidence type="ECO:0000313" key="2">
    <source>
        <dbReference type="EMBL" id="KJU82918.1"/>
    </source>
</evidence>
<dbReference type="GO" id="GO:0016787">
    <property type="term" value="F:hydrolase activity"/>
    <property type="evidence" value="ECO:0007669"/>
    <property type="project" value="UniProtKB-KW"/>
</dbReference>
<dbReference type="AlphaFoldDB" id="A0A0F3GQI8"/>
<dbReference type="EMBL" id="LACI01002120">
    <property type="protein sequence ID" value="KJU82918.1"/>
    <property type="molecule type" value="Genomic_DNA"/>
</dbReference>
<sequence>MAILPVTYGGIRRIFQARRRFSMKRIDMHCHIVGNGEDVNRVDDDVYFKPEDNQHFVVWGVYKTLEVYLRGLGFNIGLDGKVPAGDYLHILYNFLKNSKEIDAIVLLALDALWSPDDGGLDVRKTDLYVSNRYVNRTVRELNDHFRREKSDKRFLLGASVSPNRNDWEKELRFVLDETDAVLIKWIPSVQHITVDDEKHKPFYKMLAEHKMPLLCHIGPEYSFPEGLRNLKLDVVEKLETPLNCGVTVIAAHCGTPVLSLIDQDHTEELLKLMQKKNSDQKVCLWADTSALSLSTRVHLIDDIAKTFPAKWLLHGSDFPVPIETWPHLLSFRSLGDLDESRKLLNTTNPFDQDVRIKRLHKFDDQILSNAEKVLRITNTAFD</sequence>
<dbReference type="InterPro" id="IPR032466">
    <property type="entry name" value="Metal_Hydrolase"/>
</dbReference>
<dbReference type="SUPFAM" id="SSF51556">
    <property type="entry name" value="Metallo-dependent hydrolases"/>
    <property type="match status" value="1"/>
</dbReference>
<dbReference type="InterPro" id="IPR006680">
    <property type="entry name" value="Amidohydro-rel"/>
</dbReference>
<evidence type="ECO:0000313" key="3">
    <source>
        <dbReference type="Proteomes" id="UP000033423"/>
    </source>
</evidence>
<accession>A0A0F3GQI8</accession>
<dbReference type="Proteomes" id="UP000033423">
    <property type="component" value="Unassembled WGS sequence"/>
</dbReference>
<proteinExistence type="predicted"/>
<protein>
    <submittedName>
        <fullName evidence="2">Amidohydrolase 2</fullName>
    </submittedName>
</protein>
<gene>
    <name evidence="2" type="ORF">MBAV_004892</name>
</gene>